<dbReference type="GO" id="GO:0046872">
    <property type="term" value="F:metal ion binding"/>
    <property type="evidence" value="ECO:0007669"/>
    <property type="project" value="UniProtKB-KW"/>
</dbReference>
<dbReference type="SFLD" id="SFLDS00029">
    <property type="entry name" value="Radical_SAM"/>
    <property type="match status" value="1"/>
</dbReference>
<evidence type="ECO:0000256" key="1">
    <source>
        <dbReference type="ARBA" id="ARBA00001966"/>
    </source>
</evidence>
<dbReference type="Pfam" id="PF04055">
    <property type="entry name" value="Radical_SAM"/>
    <property type="match status" value="1"/>
</dbReference>
<dbReference type="PANTHER" id="PTHR11135">
    <property type="entry name" value="HISTONE ACETYLTRANSFERASE-RELATED"/>
    <property type="match status" value="1"/>
</dbReference>
<protein>
    <submittedName>
        <fullName evidence="8">TIGR01212 family radical SAM protein</fullName>
    </submittedName>
</protein>
<accession>A0A7C4VRL4</accession>
<name>A0A7C4VRL4_9BACT</name>
<dbReference type="SUPFAM" id="SSF102114">
    <property type="entry name" value="Radical SAM enzymes"/>
    <property type="match status" value="1"/>
</dbReference>
<gene>
    <name evidence="8" type="ORF">ENS29_11720</name>
</gene>
<dbReference type="PANTHER" id="PTHR11135:SF1">
    <property type="entry name" value="PROTEIN YHCC"/>
    <property type="match status" value="1"/>
</dbReference>
<dbReference type="SMART" id="SM00729">
    <property type="entry name" value="Elp3"/>
    <property type="match status" value="1"/>
</dbReference>
<evidence type="ECO:0000313" key="8">
    <source>
        <dbReference type="EMBL" id="HGU33512.1"/>
    </source>
</evidence>
<dbReference type="AlphaFoldDB" id="A0A7C4VRL4"/>
<evidence type="ECO:0000259" key="7">
    <source>
        <dbReference type="PROSITE" id="PS51918"/>
    </source>
</evidence>
<evidence type="ECO:0000256" key="5">
    <source>
        <dbReference type="ARBA" id="ARBA00023004"/>
    </source>
</evidence>
<evidence type="ECO:0000256" key="6">
    <source>
        <dbReference type="ARBA" id="ARBA00023014"/>
    </source>
</evidence>
<dbReference type="GO" id="GO:0051539">
    <property type="term" value="F:4 iron, 4 sulfur cluster binding"/>
    <property type="evidence" value="ECO:0007669"/>
    <property type="project" value="UniProtKB-KW"/>
</dbReference>
<dbReference type="CDD" id="cd01335">
    <property type="entry name" value="Radical_SAM"/>
    <property type="match status" value="1"/>
</dbReference>
<dbReference type="Pfam" id="PF16199">
    <property type="entry name" value="Radical_SAM_C"/>
    <property type="match status" value="1"/>
</dbReference>
<dbReference type="SFLD" id="SFLDG01086">
    <property type="entry name" value="elongater_protein-like"/>
    <property type="match status" value="1"/>
</dbReference>
<keyword evidence="2" id="KW-0004">4Fe-4S</keyword>
<keyword evidence="4" id="KW-0479">Metal-binding</keyword>
<dbReference type="NCBIfam" id="TIGR01212">
    <property type="entry name" value="TIGR01212 family radical SAM protein"/>
    <property type="match status" value="1"/>
</dbReference>
<dbReference type="InterPro" id="IPR039661">
    <property type="entry name" value="ELP3"/>
</dbReference>
<keyword evidence="6" id="KW-0411">Iron-sulfur</keyword>
<dbReference type="InterPro" id="IPR007197">
    <property type="entry name" value="rSAM"/>
</dbReference>
<dbReference type="InterPro" id="IPR032432">
    <property type="entry name" value="Radical_SAM_C"/>
</dbReference>
<keyword evidence="3" id="KW-0949">S-adenosyl-L-methionine</keyword>
<dbReference type="PROSITE" id="PS51918">
    <property type="entry name" value="RADICAL_SAM"/>
    <property type="match status" value="1"/>
</dbReference>
<dbReference type="Gene3D" id="3.20.20.70">
    <property type="entry name" value="Aldolase class I"/>
    <property type="match status" value="1"/>
</dbReference>
<dbReference type="SFLD" id="SFLDG01091">
    <property type="entry name" value="uncharacterized_CHP01210-like"/>
    <property type="match status" value="1"/>
</dbReference>
<dbReference type="InterPro" id="IPR058240">
    <property type="entry name" value="rSAM_sf"/>
</dbReference>
<dbReference type="InterPro" id="IPR006638">
    <property type="entry name" value="Elp3/MiaA/NifB-like_rSAM"/>
</dbReference>
<evidence type="ECO:0000256" key="3">
    <source>
        <dbReference type="ARBA" id="ARBA00022691"/>
    </source>
</evidence>
<dbReference type="InterPro" id="IPR005911">
    <property type="entry name" value="YhcC-like"/>
</dbReference>
<dbReference type="EMBL" id="DSUH01000267">
    <property type="protein sequence ID" value="HGU33512.1"/>
    <property type="molecule type" value="Genomic_DNA"/>
</dbReference>
<reference evidence="8" key="1">
    <citation type="journal article" date="2020" name="mSystems">
        <title>Genome- and Community-Level Interaction Insights into Carbon Utilization and Element Cycling Functions of Hydrothermarchaeota in Hydrothermal Sediment.</title>
        <authorList>
            <person name="Zhou Z."/>
            <person name="Liu Y."/>
            <person name="Xu W."/>
            <person name="Pan J."/>
            <person name="Luo Z.H."/>
            <person name="Li M."/>
        </authorList>
    </citation>
    <scope>NUCLEOTIDE SEQUENCE [LARGE SCALE GENOMIC DNA]</scope>
    <source>
        <strain evidence="8">SpSt-477</strain>
    </source>
</reference>
<feature type="domain" description="Radical SAM core" evidence="7">
    <location>
        <begin position="15"/>
        <end position="255"/>
    </location>
</feature>
<comment type="caution">
    <text evidence="8">The sequence shown here is derived from an EMBL/GenBank/DDBJ whole genome shotgun (WGS) entry which is preliminary data.</text>
</comment>
<evidence type="ECO:0000256" key="2">
    <source>
        <dbReference type="ARBA" id="ARBA00022485"/>
    </source>
</evidence>
<proteinExistence type="predicted"/>
<sequence>MGDRYRDYNTYLRERFGCRVQKITLDAGLGCPNRDGRIGSGGCIYCNAKGSGTGAHAKGLSIREQLEAGIERMRRRYKAEKFIAYFQSFSNTYAPIDVLERLYSEALGVPDVVGLSIGTRPDCIDPDVLHVLSGFASRCLLWMEYGLQSSHDRTLKAIHRGHDRACFEKAVRETRAAGIPVCAHIILGLPGEDRRMMLDTARFLADLDIDGIKIHLLYVVRGTPMEALFRSGAYRCLEREAYVDTVCDILSLLPPSTVIHRLTGDPHPDELVAPLWALEKQRNMDAIRRRLEERNIVQGICWRKEAGR</sequence>
<dbReference type="InterPro" id="IPR013785">
    <property type="entry name" value="Aldolase_TIM"/>
</dbReference>
<dbReference type="SFLD" id="SFLDG01082">
    <property type="entry name" value="B12-binding_domain_containing"/>
    <property type="match status" value="1"/>
</dbReference>
<organism evidence="8">
    <name type="scientific">Desulfatirhabdium butyrativorans</name>
    <dbReference type="NCBI Taxonomy" id="340467"/>
    <lineage>
        <taxon>Bacteria</taxon>
        <taxon>Pseudomonadati</taxon>
        <taxon>Thermodesulfobacteriota</taxon>
        <taxon>Desulfobacteria</taxon>
        <taxon>Desulfobacterales</taxon>
        <taxon>Desulfatirhabdiaceae</taxon>
        <taxon>Desulfatirhabdium</taxon>
    </lineage>
</organism>
<evidence type="ECO:0000256" key="4">
    <source>
        <dbReference type="ARBA" id="ARBA00022723"/>
    </source>
</evidence>
<dbReference type="GO" id="GO:0003824">
    <property type="term" value="F:catalytic activity"/>
    <property type="evidence" value="ECO:0007669"/>
    <property type="project" value="InterPro"/>
</dbReference>
<comment type="cofactor">
    <cofactor evidence="1">
        <name>[4Fe-4S] cluster</name>
        <dbReference type="ChEBI" id="CHEBI:49883"/>
    </cofactor>
</comment>
<keyword evidence="5" id="KW-0408">Iron</keyword>